<evidence type="ECO:0000256" key="1">
    <source>
        <dbReference type="SAM" id="MobiDB-lite"/>
    </source>
</evidence>
<dbReference type="EMBL" id="JBCNJP010000018">
    <property type="protein sequence ID" value="KAK9063461.1"/>
    <property type="molecule type" value="Genomic_DNA"/>
</dbReference>
<organism evidence="3 4">
    <name type="scientific">Deinandra increscens subsp. villosa</name>
    <dbReference type="NCBI Taxonomy" id="3103831"/>
    <lineage>
        <taxon>Eukaryota</taxon>
        <taxon>Viridiplantae</taxon>
        <taxon>Streptophyta</taxon>
        <taxon>Embryophyta</taxon>
        <taxon>Tracheophyta</taxon>
        <taxon>Spermatophyta</taxon>
        <taxon>Magnoliopsida</taxon>
        <taxon>eudicotyledons</taxon>
        <taxon>Gunneridae</taxon>
        <taxon>Pentapetalae</taxon>
        <taxon>asterids</taxon>
        <taxon>campanulids</taxon>
        <taxon>Asterales</taxon>
        <taxon>Asteraceae</taxon>
        <taxon>Asteroideae</taxon>
        <taxon>Heliantheae alliance</taxon>
        <taxon>Madieae</taxon>
        <taxon>Madiinae</taxon>
        <taxon>Deinandra</taxon>
    </lineage>
</organism>
<gene>
    <name evidence="3" type="ORF">SSX86_017331</name>
</gene>
<dbReference type="Proteomes" id="UP001408789">
    <property type="component" value="Unassembled WGS sequence"/>
</dbReference>
<feature type="compositionally biased region" description="Polar residues" evidence="1">
    <location>
        <begin position="121"/>
        <end position="140"/>
    </location>
</feature>
<keyword evidence="4" id="KW-1185">Reference proteome</keyword>
<name>A0AAP0CUW2_9ASTR</name>
<reference evidence="3 4" key="1">
    <citation type="submission" date="2024-04" db="EMBL/GenBank/DDBJ databases">
        <title>The reference genome of an endangered Asteraceae, Deinandra increscens subsp. villosa, native to the Central Coast of California.</title>
        <authorList>
            <person name="Guilliams M."/>
            <person name="Hasenstab-Lehman K."/>
            <person name="Meyer R."/>
            <person name="Mcevoy S."/>
        </authorList>
    </citation>
    <scope>NUCLEOTIDE SEQUENCE [LARGE SCALE GENOMIC DNA]</scope>
    <source>
        <tissue evidence="3">Leaf</tissue>
    </source>
</reference>
<dbReference type="InterPro" id="IPR058594">
    <property type="entry name" value="PB1-like_dom_pln"/>
</dbReference>
<sequence>MIDRFFFNLHYAGEIKFKPDLWYCGGLSVGISIVRDKMSFFELCDYAEEYGKYQRGCFSLHWVVPGMCFDGGLLPLNDDNDVASMIDILGDEFDGVVSLYVNPVTPDSDDPITQGIVVPAHSTQKAQPNSEAHSSPSETGSDSEDVDYIGGDESHGSEAEGTGSELEEDDRSVRLDEEVLMNVLSTAIEICRSQT</sequence>
<feature type="domain" description="PB1-like" evidence="2">
    <location>
        <begin position="3"/>
        <end position="101"/>
    </location>
</feature>
<accession>A0AAP0CUW2</accession>
<dbReference type="Pfam" id="PF26130">
    <property type="entry name" value="PB1-like"/>
    <property type="match status" value="1"/>
</dbReference>
<evidence type="ECO:0000259" key="2">
    <source>
        <dbReference type="Pfam" id="PF26130"/>
    </source>
</evidence>
<evidence type="ECO:0000313" key="3">
    <source>
        <dbReference type="EMBL" id="KAK9063461.1"/>
    </source>
</evidence>
<comment type="caution">
    <text evidence="3">The sequence shown here is derived from an EMBL/GenBank/DDBJ whole genome shotgun (WGS) entry which is preliminary data.</text>
</comment>
<feature type="region of interest" description="Disordered" evidence="1">
    <location>
        <begin position="121"/>
        <end position="175"/>
    </location>
</feature>
<protein>
    <recommendedName>
        <fullName evidence="2">PB1-like domain-containing protein</fullName>
    </recommendedName>
</protein>
<dbReference type="AlphaFoldDB" id="A0AAP0CUW2"/>
<proteinExistence type="predicted"/>
<evidence type="ECO:0000313" key="4">
    <source>
        <dbReference type="Proteomes" id="UP001408789"/>
    </source>
</evidence>